<dbReference type="GO" id="GO:0003677">
    <property type="term" value="F:DNA binding"/>
    <property type="evidence" value="ECO:0007669"/>
    <property type="project" value="InterPro"/>
</dbReference>
<dbReference type="Pfam" id="PF00931">
    <property type="entry name" value="NB-ARC"/>
    <property type="match status" value="1"/>
</dbReference>
<protein>
    <submittedName>
        <fullName evidence="3">Transcriptional regulator with XRE-family HTH domain/tetratricopeptide (TPR) repeat protein</fullName>
    </submittedName>
</protein>
<evidence type="ECO:0000256" key="1">
    <source>
        <dbReference type="SAM" id="MobiDB-lite"/>
    </source>
</evidence>
<reference evidence="3 4" key="1">
    <citation type="submission" date="2020-08" db="EMBL/GenBank/DDBJ databases">
        <title>Sequencing the genomes of 1000 actinobacteria strains.</title>
        <authorList>
            <person name="Klenk H.-P."/>
        </authorList>
    </citation>
    <scope>NUCLEOTIDE SEQUENCE [LARGE SCALE GENOMIC DNA]</scope>
    <source>
        <strain evidence="3 4">DSM 45084</strain>
    </source>
</reference>
<dbReference type="EMBL" id="JACHJS010000001">
    <property type="protein sequence ID" value="MBB4966858.1"/>
    <property type="molecule type" value="Genomic_DNA"/>
</dbReference>
<feature type="compositionally biased region" description="Pro residues" evidence="1">
    <location>
        <begin position="754"/>
        <end position="764"/>
    </location>
</feature>
<dbReference type="Gene3D" id="3.40.50.300">
    <property type="entry name" value="P-loop containing nucleotide triphosphate hydrolases"/>
    <property type="match status" value="1"/>
</dbReference>
<dbReference type="PRINTS" id="PR00364">
    <property type="entry name" value="DISEASERSIST"/>
</dbReference>
<gene>
    <name evidence="3" type="ORF">F4559_004217</name>
</gene>
<dbReference type="InterPro" id="IPR002182">
    <property type="entry name" value="NB-ARC"/>
</dbReference>
<dbReference type="SUPFAM" id="SSF52540">
    <property type="entry name" value="P-loop containing nucleoside triphosphate hydrolases"/>
    <property type="match status" value="1"/>
</dbReference>
<feature type="region of interest" description="Disordered" evidence="1">
    <location>
        <begin position="743"/>
        <end position="775"/>
    </location>
</feature>
<dbReference type="Proteomes" id="UP000542674">
    <property type="component" value="Unassembled WGS sequence"/>
</dbReference>
<dbReference type="Pfam" id="PF13374">
    <property type="entry name" value="TPR_10"/>
    <property type="match status" value="1"/>
</dbReference>
<dbReference type="InterPro" id="IPR010982">
    <property type="entry name" value="Lambda_DNA-bd_dom_sf"/>
</dbReference>
<dbReference type="AlphaFoldDB" id="A0A7W7WXP6"/>
<dbReference type="Pfam" id="PF13424">
    <property type="entry name" value="TPR_12"/>
    <property type="match status" value="1"/>
</dbReference>
<sequence>MNGIGKKAPEATDIGGELQRLRKAAGMSRRDLADRTHYSPSHIANVENGIKSPSPEFARACDAALGADDVLTALVDVGRKPARNPTTRRVPAQLPRPVPLMGRDGLLEELDRVLARSRSAGRAPVIALDGEGGVGKTACAVAWADRVRHDYPDGILFVDLAGHGTSGRVDPFAVLEGLLRDLGVDAAEVPTTPDRRTAMLRTVLADTRTLLVVDNALDDDQVRPLLPGSADSLVVVTSRRRLSSLAVHEDAVCVHVDALDEDAAAGLLREVVGRERVDTEPEATARILRMCAYLPLTVRIAGNHAIVHPHGSLADLADEMSAIDHRLDVLSGEAGNIRAVFSWSYAGLDAQDARLFRLLGLHSGDAFSAEAAAALAGIELSHAVRALDRLVALRLLEEVGKHRYRQHDLLKAFAVERVHSEEDSAQALAATTRMVDWYLHTSRAANQVLAPHRRDPELGPPVAGVPSPPEGWTYTQALQWCERELPNIVAVTDDAHRAGLWDRAWKLPVCQWNFFYLRKHWSAWSASHESGLAAARAGGDVFGQAWVLNNLSHAYRERGHREQAEVMSHEALRMRVEIGDVTGQAWSTVALAFLDLEQRRPDAAITRFTDALTLFRRVDDWYSEAIALGGLGEAARLAGHPEQALGYLSDALTVMDAAADRFGQGFTLTRIGSTLHLLGRHDEAARRFDQGLRARRESGDRWGEADTHIAFGDALLAEGAHGRAADQWRIALAILDELDDPRADAVRRRLDPTTPSPRPSPPDTAPIGQARSGER</sequence>
<dbReference type="SUPFAM" id="SSF48452">
    <property type="entry name" value="TPR-like"/>
    <property type="match status" value="1"/>
</dbReference>
<dbReference type="InterPro" id="IPR019734">
    <property type="entry name" value="TPR_rpt"/>
</dbReference>
<proteinExistence type="predicted"/>
<dbReference type="Gene3D" id="1.10.260.40">
    <property type="entry name" value="lambda repressor-like DNA-binding domains"/>
    <property type="match status" value="1"/>
</dbReference>
<dbReference type="SUPFAM" id="SSF47413">
    <property type="entry name" value="lambda repressor-like DNA-binding domains"/>
    <property type="match status" value="1"/>
</dbReference>
<evidence type="ECO:0000313" key="3">
    <source>
        <dbReference type="EMBL" id="MBB4966858.1"/>
    </source>
</evidence>
<accession>A0A7W7WXP6</accession>
<dbReference type="InterPro" id="IPR001387">
    <property type="entry name" value="Cro/C1-type_HTH"/>
</dbReference>
<dbReference type="PANTHER" id="PTHR47691">
    <property type="entry name" value="REGULATOR-RELATED"/>
    <property type="match status" value="1"/>
</dbReference>
<evidence type="ECO:0000259" key="2">
    <source>
        <dbReference type="PROSITE" id="PS50943"/>
    </source>
</evidence>
<organism evidence="3 4">
    <name type="scientific">Saccharothrix violaceirubra</name>
    <dbReference type="NCBI Taxonomy" id="413306"/>
    <lineage>
        <taxon>Bacteria</taxon>
        <taxon>Bacillati</taxon>
        <taxon>Actinomycetota</taxon>
        <taxon>Actinomycetes</taxon>
        <taxon>Pseudonocardiales</taxon>
        <taxon>Pseudonocardiaceae</taxon>
        <taxon>Saccharothrix</taxon>
    </lineage>
</organism>
<feature type="domain" description="HTH cro/C1-type" evidence="2">
    <location>
        <begin position="18"/>
        <end position="71"/>
    </location>
</feature>
<comment type="caution">
    <text evidence="3">The sequence shown here is derived from an EMBL/GenBank/DDBJ whole genome shotgun (WGS) entry which is preliminary data.</text>
</comment>
<dbReference type="SMART" id="SM00530">
    <property type="entry name" value="HTH_XRE"/>
    <property type="match status" value="1"/>
</dbReference>
<dbReference type="PROSITE" id="PS50943">
    <property type="entry name" value="HTH_CROC1"/>
    <property type="match status" value="1"/>
</dbReference>
<dbReference type="CDD" id="cd00093">
    <property type="entry name" value="HTH_XRE"/>
    <property type="match status" value="1"/>
</dbReference>
<evidence type="ECO:0000313" key="4">
    <source>
        <dbReference type="Proteomes" id="UP000542674"/>
    </source>
</evidence>
<dbReference type="InterPro" id="IPR011990">
    <property type="entry name" value="TPR-like_helical_dom_sf"/>
</dbReference>
<name>A0A7W7WXP6_9PSEU</name>
<dbReference type="RefSeq" id="WP_184671128.1">
    <property type="nucleotide sequence ID" value="NZ_BAABAI010000022.1"/>
</dbReference>
<dbReference type="PANTHER" id="PTHR47691:SF3">
    <property type="entry name" value="HTH-TYPE TRANSCRIPTIONAL REGULATOR RV0890C-RELATED"/>
    <property type="match status" value="1"/>
</dbReference>
<dbReference type="SMART" id="SM00028">
    <property type="entry name" value="TPR"/>
    <property type="match status" value="4"/>
</dbReference>
<dbReference type="InterPro" id="IPR027417">
    <property type="entry name" value="P-loop_NTPase"/>
</dbReference>
<dbReference type="Pfam" id="PF13560">
    <property type="entry name" value="HTH_31"/>
    <property type="match status" value="1"/>
</dbReference>
<keyword evidence="4" id="KW-1185">Reference proteome</keyword>
<dbReference type="GO" id="GO:0043531">
    <property type="term" value="F:ADP binding"/>
    <property type="evidence" value="ECO:0007669"/>
    <property type="project" value="InterPro"/>
</dbReference>
<dbReference type="Gene3D" id="1.25.40.10">
    <property type="entry name" value="Tetratricopeptide repeat domain"/>
    <property type="match status" value="1"/>
</dbReference>